<evidence type="ECO:0000256" key="16">
    <source>
        <dbReference type="PIRNR" id="PIRNR015950"/>
    </source>
</evidence>
<evidence type="ECO:0000256" key="8">
    <source>
        <dbReference type="ARBA" id="ARBA00022840"/>
    </source>
</evidence>
<keyword evidence="14 16" id="KW-0456">Lyase</keyword>
<dbReference type="GeneTree" id="ENSGT00390000015359"/>
<dbReference type="GO" id="GO:0005829">
    <property type="term" value="C:cytosol"/>
    <property type="evidence" value="ECO:0007669"/>
    <property type="project" value="InterPro"/>
</dbReference>
<keyword evidence="17" id="KW-0152">Cholesterol biosynthesis</keyword>
<dbReference type="GO" id="GO:0004163">
    <property type="term" value="F:diphosphomevalonate decarboxylase activity"/>
    <property type="evidence" value="ECO:0007669"/>
    <property type="project" value="UniProtKB-UniRule"/>
</dbReference>
<dbReference type="Ensembl" id="ENSHHUT00000053337.1">
    <property type="protein sequence ID" value="ENSHHUP00000051516.1"/>
    <property type="gene ID" value="ENSHHUG00000030860.1"/>
</dbReference>
<dbReference type="InterPro" id="IPR029765">
    <property type="entry name" value="Mev_diP_decarb"/>
</dbReference>
<dbReference type="InterPro" id="IPR041431">
    <property type="entry name" value="Mvd1_C"/>
</dbReference>
<dbReference type="PANTHER" id="PTHR10977:SF3">
    <property type="entry name" value="DIPHOSPHOMEVALONATE DECARBOXYLASE"/>
    <property type="match status" value="1"/>
</dbReference>
<dbReference type="Pfam" id="PF18376">
    <property type="entry name" value="MDD_C"/>
    <property type="match status" value="1"/>
</dbReference>
<evidence type="ECO:0000256" key="5">
    <source>
        <dbReference type="ARBA" id="ARBA00019335"/>
    </source>
</evidence>
<dbReference type="EC" id="4.1.1.33" evidence="4 16"/>
<dbReference type="Pfam" id="PF22700">
    <property type="entry name" value="MVD-like_N"/>
    <property type="match status" value="1"/>
</dbReference>
<name>A0A4W5NHT3_9TELE</name>
<comment type="catalytic activity">
    <reaction evidence="15 16 17">
        <text>(R)-5-diphosphomevalonate + ATP = isopentenyl diphosphate + ADP + phosphate + CO2</text>
        <dbReference type="Rhea" id="RHEA:23732"/>
        <dbReference type="ChEBI" id="CHEBI:16526"/>
        <dbReference type="ChEBI" id="CHEBI:30616"/>
        <dbReference type="ChEBI" id="CHEBI:43474"/>
        <dbReference type="ChEBI" id="CHEBI:57557"/>
        <dbReference type="ChEBI" id="CHEBI:128769"/>
        <dbReference type="ChEBI" id="CHEBI:456216"/>
        <dbReference type="EC" id="4.1.1.33"/>
    </reaction>
</comment>
<dbReference type="FunFam" id="3.30.230.10:FF:000018">
    <property type="entry name" value="Diphosphomevalonate decarboxylase"/>
    <property type="match status" value="1"/>
</dbReference>
<reference evidence="22" key="1">
    <citation type="submission" date="2018-06" db="EMBL/GenBank/DDBJ databases">
        <title>Genome assembly of Danube salmon.</title>
        <authorList>
            <person name="Macqueen D.J."/>
            <person name="Gundappa M.K."/>
        </authorList>
    </citation>
    <scope>NUCLEOTIDE SEQUENCE [LARGE SCALE GENOMIC DNA]</scope>
</reference>
<evidence type="ECO:0000313" key="22">
    <source>
        <dbReference type="Proteomes" id="UP000314982"/>
    </source>
</evidence>
<evidence type="ECO:0000256" key="6">
    <source>
        <dbReference type="ARBA" id="ARBA00022516"/>
    </source>
</evidence>
<evidence type="ECO:0000256" key="12">
    <source>
        <dbReference type="ARBA" id="ARBA00023166"/>
    </source>
</evidence>
<keyword evidence="12 17" id="KW-1207">Sterol metabolism</keyword>
<evidence type="ECO:0000256" key="2">
    <source>
        <dbReference type="ARBA" id="ARBA00004770"/>
    </source>
</evidence>
<proteinExistence type="inferred from homology"/>
<feature type="region of interest" description="Disordered" evidence="18">
    <location>
        <begin position="355"/>
        <end position="377"/>
    </location>
</feature>
<comment type="similarity">
    <text evidence="3 16 17">Belongs to the diphosphomevalonate decarboxylase family.</text>
</comment>
<keyword evidence="10 17" id="KW-0756">Sterol biosynthesis</keyword>
<sequence length="377" mass="41854">MPEDSGKKLTMVTCSAPVNIAVIKYWGKRDEELILPINSSLSVTLHQDQLKTTTTVACSRSFQEDRIWLNGKEEDITQPRLQSCLREIRRLARKRRSDGEADVDAAGLSHKVHICSVNNFPTAAGLASSAAGYACLVYTLSRVMGVEGELSVVSRQGSGSACRSMYGGFVQWIMGQQGDGKDSLAQQVEPETHWPELRVLVLVHRADSVVPARMKEMIEAVHKRDFTAFAELTMKDSNQFHATCLDTYPPIFYLNDVSRRVINLVHRYNRHYRETKVAYTFDAGPNAVIYTLQQNVEEFVQVVKHFFPPETNGGQFLKGLPVAPTTLSEELKQAIGMEPMVKGICYIISTKAGPGPRVVEDPSEHLLGSDGLPKESA</sequence>
<accession>A0A4W5NHT3</accession>
<evidence type="ECO:0000256" key="17">
    <source>
        <dbReference type="RuleBase" id="RU363086"/>
    </source>
</evidence>
<dbReference type="InterPro" id="IPR020568">
    <property type="entry name" value="Ribosomal_Su5_D2-typ_SF"/>
</dbReference>
<evidence type="ECO:0000256" key="4">
    <source>
        <dbReference type="ARBA" id="ARBA00012296"/>
    </source>
</evidence>
<dbReference type="GO" id="GO:0006695">
    <property type="term" value="P:cholesterol biosynthetic process"/>
    <property type="evidence" value="ECO:0007669"/>
    <property type="project" value="UniProtKB-UniPathway"/>
</dbReference>
<comment type="pathway">
    <text evidence="2 17">Steroid biosynthesis; cholesterol biosynthesis.</text>
</comment>
<dbReference type="PANTHER" id="PTHR10977">
    <property type="entry name" value="DIPHOSPHOMEVALONATE DECARBOXYLASE"/>
    <property type="match status" value="1"/>
</dbReference>
<feature type="domain" description="Diphosphomevalonate decarboxylase-like N-terminal" evidence="20">
    <location>
        <begin position="16"/>
        <end position="185"/>
    </location>
</feature>
<evidence type="ECO:0000256" key="3">
    <source>
        <dbReference type="ARBA" id="ARBA00008831"/>
    </source>
</evidence>
<evidence type="ECO:0000256" key="9">
    <source>
        <dbReference type="ARBA" id="ARBA00022955"/>
    </source>
</evidence>
<keyword evidence="11 16" id="KW-0443">Lipid metabolism</keyword>
<evidence type="ECO:0000256" key="7">
    <source>
        <dbReference type="ARBA" id="ARBA00022741"/>
    </source>
</evidence>
<keyword evidence="7 16" id="KW-0547">Nucleotide-binding</keyword>
<keyword evidence="22" id="KW-1185">Reference proteome</keyword>
<dbReference type="NCBIfam" id="TIGR01240">
    <property type="entry name" value="mevDPdecarb"/>
    <property type="match status" value="1"/>
</dbReference>
<dbReference type="InterPro" id="IPR036554">
    <property type="entry name" value="GHMP_kinase_C_sf"/>
</dbReference>
<evidence type="ECO:0000256" key="1">
    <source>
        <dbReference type="ARBA" id="ARBA00003812"/>
    </source>
</evidence>
<keyword evidence="17" id="KW-0153">Cholesterol metabolism</keyword>
<dbReference type="SUPFAM" id="SSF54211">
    <property type="entry name" value="Ribosomal protein S5 domain 2-like"/>
    <property type="match status" value="1"/>
</dbReference>
<evidence type="ECO:0000256" key="13">
    <source>
        <dbReference type="ARBA" id="ARBA00023221"/>
    </source>
</evidence>
<keyword evidence="13 17" id="KW-0753">Steroid metabolism</keyword>
<dbReference type="Gene3D" id="3.30.70.890">
    <property type="entry name" value="GHMP kinase, C-terminal domain"/>
    <property type="match status" value="1"/>
</dbReference>
<evidence type="ECO:0000256" key="11">
    <source>
        <dbReference type="ARBA" id="ARBA00023098"/>
    </source>
</evidence>
<dbReference type="SUPFAM" id="SSF55060">
    <property type="entry name" value="GHMP Kinase, C-terminal domain"/>
    <property type="match status" value="1"/>
</dbReference>
<dbReference type="UniPathway" id="UPA00063"/>
<evidence type="ECO:0000259" key="20">
    <source>
        <dbReference type="Pfam" id="PF22700"/>
    </source>
</evidence>
<dbReference type="InterPro" id="IPR005935">
    <property type="entry name" value="Mev_decarb"/>
</dbReference>
<evidence type="ECO:0000256" key="15">
    <source>
        <dbReference type="ARBA" id="ARBA00048154"/>
    </source>
</evidence>
<dbReference type="AlphaFoldDB" id="A0A4W5NHT3"/>
<dbReference type="Proteomes" id="UP000314982">
    <property type="component" value="Unassembled WGS sequence"/>
</dbReference>
<reference evidence="21" key="3">
    <citation type="submission" date="2025-09" db="UniProtKB">
        <authorList>
            <consortium name="Ensembl"/>
        </authorList>
    </citation>
    <scope>IDENTIFICATION</scope>
</reference>
<dbReference type="PIRSF" id="PIRSF015950">
    <property type="entry name" value="Mev_P_decrbx"/>
    <property type="match status" value="1"/>
</dbReference>
<evidence type="ECO:0000256" key="18">
    <source>
        <dbReference type="SAM" id="MobiDB-lite"/>
    </source>
</evidence>
<evidence type="ECO:0000256" key="10">
    <source>
        <dbReference type="ARBA" id="ARBA00023011"/>
    </source>
</evidence>
<organism evidence="21 22">
    <name type="scientific">Hucho hucho</name>
    <name type="common">huchen</name>
    <dbReference type="NCBI Taxonomy" id="62062"/>
    <lineage>
        <taxon>Eukaryota</taxon>
        <taxon>Metazoa</taxon>
        <taxon>Chordata</taxon>
        <taxon>Craniata</taxon>
        <taxon>Vertebrata</taxon>
        <taxon>Euteleostomi</taxon>
        <taxon>Actinopterygii</taxon>
        <taxon>Neopterygii</taxon>
        <taxon>Teleostei</taxon>
        <taxon>Protacanthopterygii</taxon>
        <taxon>Salmoniformes</taxon>
        <taxon>Salmonidae</taxon>
        <taxon>Salmoninae</taxon>
        <taxon>Hucho</taxon>
    </lineage>
</organism>
<keyword evidence="6 17" id="KW-0444">Lipid biosynthesis</keyword>
<evidence type="ECO:0000313" key="21">
    <source>
        <dbReference type="Ensembl" id="ENSHHUP00000051516.1"/>
    </source>
</evidence>
<evidence type="ECO:0000259" key="19">
    <source>
        <dbReference type="Pfam" id="PF18376"/>
    </source>
</evidence>
<protein>
    <recommendedName>
        <fullName evidence="5 16">Diphosphomevalonate decarboxylase</fullName>
        <ecNumber evidence="4 16">4.1.1.33</ecNumber>
    </recommendedName>
</protein>
<dbReference type="GO" id="GO:0005524">
    <property type="term" value="F:ATP binding"/>
    <property type="evidence" value="ECO:0007669"/>
    <property type="project" value="UniProtKB-UniRule"/>
</dbReference>
<evidence type="ECO:0000256" key="14">
    <source>
        <dbReference type="ARBA" id="ARBA00023239"/>
    </source>
</evidence>
<feature type="domain" description="Mvd1 C-terminal" evidence="19">
    <location>
        <begin position="202"/>
        <end position="359"/>
    </location>
</feature>
<keyword evidence="9 17" id="KW-0752">Steroid biosynthesis</keyword>
<keyword evidence="8 16" id="KW-0067">ATP-binding</keyword>
<dbReference type="InterPro" id="IPR014721">
    <property type="entry name" value="Ribsml_uS5_D2-typ_fold_subgr"/>
</dbReference>
<dbReference type="GO" id="GO:0019287">
    <property type="term" value="P:isopentenyl diphosphate biosynthetic process, mevalonate pathway"/>
    <property type="evidence" value="ECO:0007669"/>
    <property type="project" value="UniProtKB-UniRule"/>
</dbReference>
<dbReference type="Gene3D" id="3.30.230.10">
    <property type="match status" value="1"/>
</dbReference>
<dbReference type="InterPro" id="IPR053859">
    <property type="entry name" value="MVD-like_N"/>
</dbReference>
<comment type="function">
    <text evidence="1 17">Catalyzes the ATP dependent decarboxylation of (R)-5-diphosphomevalonate to form isopentenyl diphosphate (IPP). Functions in the mevalonate (MVA) pathway leading to isopentenyl diphosphate (IPP), a key precursor for the biosynthesis of isoprenoids and sterol synthesis.</text>
</comment>
<reference evidence="21" key="2">
    <citation type="submission" date="2025-08" db="UniProtKB">
        <authorList>
            <consortium name="Ensembl"/>
        </authorList>
    </citation>
    <scope>IDENTIFICATION</scope>
</reference>